<protein>
    <recommendedName>
        <fullName evidence="3">Ig-like domain-containing protein</fullName>
    </recommendedName>
</protein>
<comment type="caution">
    <text evidence="1">The sequence shown here is derived from an EMBL/GenBank/DDBJ whole genome shotgun (WGS) entry which is preliminary data.</text>
</comment>
<evidence type="ECO:0000313" key="1">
    <source>
        <dbReference type="EMBL" id="PKR79438.1"/>
    </source>
</evidence>
<feature type="non-terminal residue" evidence="1">
    <location>
        <position position="106"/>
    </location>
</feature>
<proteinExistence type="predicted"/>
<name>A0A2I0QYP3_9FLAO</name>
<keyword evidence="2" id="KW-1185">Reference proteome</keyword>
<gene>
    <name evidence="1" type="ORF">CW751_15125</name>
</gene>
<reference evidence="1 2" key="1">
    <citation type="submission" date="2017-12" db="EMBL/GenBank/DDBJ databases">
        <title>The draft genome sequence of Brumimicrobium saltpan LHR20.</title>
        <authorList>
            <person name="Do Z.-J."/>
            <person name="Luo H.-R."/>
        </authorList>
    </citation>
    <scope>NUCLEOTIDE SEQUENCE [LARGE SCALE GENOMIC DNA]</scope>
    <source>
        <strain evidence="1 2">LHR20</strain>
    </source>
</reference>
<dbReference type="EMBL" id="PJNI01000057">
    <property type="protein sequence ID" value="PKR79438.1"/>
    <property type="molecule type" value="Genomic_DNA"/>
</dbReference>
<evidence type="ECO:0008006" key="3">
    <source>
        <dbReference type="Google" id="ProtNLM"/>
    </source>
</evidence>
<feature type="non-terminal residue" evidence="1">
    <location>
        <position position="1"/>
    </location>
</feature>
<dbReference type="AlphaFoldDB" id="A0A2I0QYP3"/>
<sequence>MTLTDPNPPAIDAGADQVLCEGATTTLNAINPDGATVTWDNGVTDGTAFTPPVGTTTYTVTANLAGCTNSDQMTITVTPSITGLTCPGALTATCDITEQPAYADYN</sequence>
<accession>A0A2I0QYP3</accession>
<organism evidence="1 2">
    <name type="scientific">Brumimicrobium salinarum</name>
    <dbReference type="NCBI Taxonomy" id="2058658"/>
    <lineage>
        <taxon>Bacteria</taxon>
        <taxon>Pseudomonadati</taxon>
        <taxon>Bacteroidota</taxon>
        <taxon>Flavobacteriia</taxon>
        <taxon>Flavobacteriales</taxon>
        <taxon>Crocinitomicaceae</taxon>
        <taxon>Brumimicrobium</taxon>
    </lineage>
</organism>
<dbReference type="RefSeq" id="WP_165779340.1">
    <property type="nucleotide sequence ID" value="NZ_PJNI01000057.1"/>
</dbReference>
<evidence type="ECO:0000313" key="2">
    <source>
        <dbReference type="Proteomes" id="UP000236654"/>
    </source>
</evidence>
<dbReference type="Proteomes" id="UP000236654">
    <property type="component" value="Unassembled WGS sequence"/>
</dbReference>